<evidence type="ECO:0000313" key="9">
    <source>
        <dbReference type="Proteomes" id="UP000178086"/>
    </source>
</evidence>
<feature type="domain" description="Radical SAM core" evidence="7">
    <location>
        <begin position="18"/>
        <end position="243"/>
    </location>
</feature>
<keyword evidence="3" id="KW-0949">S-adenosyl-L-methionine</keyword>
<protein>
    <recommendedName>
        <fullName evidence="7">Radical SAM core domain-containing protein</fullName>
    </recommendedName>
</protein>
<keyword evidence="6" id="KW-0411">Iron-sulfur</keyword>
<proteinExistence type="predicted"/>
<accession>A0A1F2ULN4</accession>
<organism evidence="8 9">
    <name type="scientific">Candidatus Aquicultor primus</name>
    <dbReference type="NCBI Taxonomy" id="1797195"/>
    <lineage>
        <taxon>Bacteria</taxon>
        <taxon>Bacillati</taxon>
        <taxon>Actinomycetota</taxon>
        <taxon>Candidatus Aquicultoria</taxon>
        <taxon>Candidatus Aquicultorales</taxon>
        <taxon>Candidatus Aquicultoraceae</taxon>
        <taxon>Candidatus Aquicultor</taxon>
    </lineage>
</organism>
<dbReference type="InterPro" id="IPR007197">
    <property type="entry name" value="rSAM"/>
</dbReference>
<keyword evidence="2" id="KW-0004">4Fe-4S</keyword>
<comment type="cofactor">
    <cofactor evidence="1">
        <name>[4Fe-4S] cluster</name>
        <dbReference type="ChEBI" id="CHEBI:49883"/>
    </cofactor>
</comment>
<evidence type="ECO:0000256" key="4">
    <source>
        <dbReference type="ARBA" id="ARBA00022723"/>
    </source>
</evidence>
<comment type="caution">
    <text evidence="8">The sequence shown here is derived from an EMBL/GenBank/DDBJ whole genome shotgun (WGS) entry which is preliminary data.</text>
</comment>
<evidence type="ECO:0000256" key="6">
    <source>
        <dbReference type="ARBA" id="ARBA00023014"/>
    </source>
</evidence>
<dbReference type="GO" id="GO:0046872">
    <property type="term" value="F:metal ion binding"/>
    <property type="evidence" value="ECO:0007669"/>
    <property type="project" value="UniProtKB-KW"/>
</dbReference>
<dbReference type="SFLD" id="SFLDG01067">
    <property type="entry name" value="SPASM/twitch_domain_containing"/>
    <property type="match status" value="1"/>
</dbReference>
<evidence type="ECO:0000259" key="7">
    <source>
        <dbReference type="PROSITE" id="PS51918"/>
    </source>
</evidence>
<dbReference type="Pfam" id="PF04055">
    <property type="entry name" value="Radical_SAM"/>
    <property type="match status" value="1"/>
</dbReference>
<dbReference type="InterPro" id="IPR050377">
    <property type="entry name" value="Radical_SAM_PqqE_MftC-like"/>
</dbReference>
<dbReference type="Gene3D" id="3.20.20.70">
    <property type="entry name" value="Aldolase class I"/>
    <property type="match status" value="1"/>
</dbReference>
<dbReference type="PROSITE" id="PS51918">
    <property type="entry name" value="RADICAL_SAM"/>
    <property type="match status" value="1"/>
</dbReference>
<dbReference type="InterPro" id="IPR013785">
    <property type="entry name" value="Aldolase_TIM"/>
</dbReference>
<dbReference type="EMBL" id="MELI01000057">
    <property type="protein sequence ID" value="OFW33897.1"/>
    <property type="molecule type" value="Genomic_DNA"/>
</dbReference>
<evidence type="ECO:0000256" key="2">
    <source>
        <dbReference type="ARBA" id="ARBA00022485"/>
    </source>
</evidence>
<dbReference type="InterPro" id="IPR058240">
    <property type="entry name" value="rSAM_sf"/>
</dbReference>
<sequence>MNLVFRYLYNKYRPEGPRWLPLAAVYYLTYNCPLRCAYCSDGTGAPYYSLTEEALPLSEVKRILTAIRKSCPTLILTGGEPACHPEFVEVLGFVKELDFDEVILTTKGDSLEGLDDALNGCVTRLVLSVDTLDPGKAAELCGGSVLEKTLHRIKYLSTLPGRRFEIYVSSVVGTFNLDELPQVSEFAEKAGVWYAAQPQLRGVKAPAGLLSDGRYRGFYDSLIRKKRAGARIFGPVRYLELLRDFEKFECYPFTMLVVAPGGEVFYPCLEIGHKLGRIQDAPDADALRREGRLRYGSKPLCDNRCHSACAAEYAVFMRHPECAIKEALSSALTSR</sequence>
<keyword evidence="4" id="KW-0479">Metal-binding</keyword>
<dbReference type="PANTHER" id="PTHR11228">
    <property type="entry name" value="RADICAL SAM DOMAIN PROTEIN"/>
    <property type="match status" value="1"/>
</dbReference>
<reference evidence="8 9" key="1">
    <citation type="journal article" date="2016" name="Nat. Commun.">
        <title>Thousands of microbial genomes shed light on interconnected biogeochemical processes in an aquifer system.</title>
        <authorList>
            <person name="Anantharaman K."/>
            <person name="Brown C.T."/>
            <person name="Hug L.A."/>
            <person name="Sharon I."/>
            <person name="Castelle C.J."/>
            <person name="Probst A.J."/>
            <person name="Thomas B.C."/>
            <person name="Singh A."/>
            <person name="Wilkins M.J."/>
            <person name="Karaoz U."/>
            <person name="Brodie E.L."/>
            <person name="Williams K.H."/>
            <person name="Hubbard S.S."/>
            <person name="Banfield J.F."/>
        </authorList>
    </citation>
    <scope>NUCLEOTIDE SEQUENCE [LARGE SCALE GENOMIC DNA]</scope>
</reference>
<evidence type="ECO:0000256" key="1">
    <source>
        <dbReference type="ARBA" id="ARBA00001966"/>
    </source>
</evidence>
<name>A0A1F2ULN4_9ACTN</name>
<gene>
    <name evidence="8" type="ORF">A2074_02855</name>
</gene>
<dbReference type="AlphaFoldDB" id="A0A1F2ULN4"/>
<evidence type="ECO:0000313" key="8">
    <source>
        <dbReference type="EMBL" id="OFW33897.1"/>
    </source>
</evidence>
<dbReference type="GO" id="GO:0003824">
    <property type="term" value="F:catalytic activity"/>
    <property type="evidence" value="ECO:0007669"/>
    <property type="project" value="InterPro"/>
</dbReference>
<dbReference type="InterPro" id="IPR000385">
    <property type="entry name" value="MoaA_NifB_PqqE_Fe-S-bd_CS"/>
</dbReference>
<dbReference type="GO" id="GO:0051539">
    <property type="term" value="F:4 iron, 4 sulfur cluster binding"/>
    <property type="evidence" value="ECO:0007669"/>
    <property type="project" value="UniProtKB-KW"/>
</dbReference>
<dbReference type="PROSITE" id="PS01305">
    <property type="entry name" value="MOAA_NIFB_PQQE"/>
    <property type="match status" value="1"/>
</dbReference>
<evidence type="ECO:0000256" key="5">
    <source>
        <dbReference type="ARBA" id="ARBA00023004"/>
    </source>
</evidence>
<dbReference type="PANTHER" id="PTHR11228:SF35">
    <property type="entry name" value="MOLYBDENUM COFACTOR BIOSYNTHESIS PROTEIN A-RELATED"/>
    <property type="match status" value="1"/>
</dbReference>
<dbReference type="Proteomes" id="UP000178086">
    <property type="component" value="Unassembled WGS sequence"/>
</dbReference>
<dbReference type="CDD" id="cd01335">
    <property type="entry name" value="Radical_SAM"/>
    <property type="match status" value="1"/>
</dbReference>
<dbReference type="SFLD" id="SFLDS00029">
    <property type="entry name" value="Radical_SAM"/>
    <property type="match status" value="1"/>
</dbReference>
<keyword evidence="5" id="KW-0408">Iron</keyword>
<evidence type="ECO:0000256" key="3">
    <source>
        <dbReference type="ARBA" id="ARBA00022691"/>
    </source>
</evidence>
<dbReference type="SUPFAM" id="SSF102114">
    <property type="entry name" value="Radical SAM enzymes"/>
    <property type="match status" value="1"/>
</dbReference>